<comment type="caution">
    <text evidence="2">The sequence shown here is derived from an EMBL/GenBank/DDBJ whole genome shotgun (WGS) entry which is preliminary data.</text>
</comment>
<gene>
    <name evidence="2" type="ORF">CCR75_005914</name>
</gene>
<dbReference type="GeneID" id="94349659"/>
<dbReference type="OrthoDB" id="160823at2759"/>
<dbReference type="RefSeq" id="XP_067814428.1">
    <property type="nucleotide sequence ID" value="XM_067963988.1"/>
</dbReference>
<keyword evidence="1" id="KW-0812">Transmembrane</keyword>
<keyword evidence="1" id="KW-0472">Membrane</keyword>
<evidence type="ECO:0000313" key="2">
    <source>
        <dbReference type="EMBL" id="TDH64929.1"/>
    </source>
</evidence>
<name>A0A976FEF5_BRELC</name>
<feature type="transmembrane region" description="Helical" evidence="1">
    <location>
        <begin position="145"/>
        <end position="167"/>
    </location>
</feature>
<dbReference type="AlphaFoldDB" id="A0A976FEF5"/>
<accession>A0A976FEF5</accession>
<feature type="transmembrane region" description="Helical" evidence="1">
    <location>
        <begin position="173"/>
        <end position="195"/>
    </location>
</feature>
<protein>
    <submittedName>
        <fullName evidence="2">Uncharacterized protein</fullName>
    </submittedName>
</protein>
<evidence type="ECO:0000313" key="3">
    <source>
        <dbReference type="Proteomes" id="UP000294530"/>
    </source>
</evidence>
<keyword evidence="1" id="KW-1133">Transmembrane helix</keyword>
<dbReference type="Proteomes" id="UP000294530">
    <property type="component" value="Unassembled WGS sequence"/>
</dbReference>
<proteinExistence type="predicted"/>
<sequence length="245" mass="27840">MSVITFFFQSVRCMDGPSFFSVAHNTLTRTVLRMRDDEQRTADAMPLGSDAIQAIMLLFAITLLPMLVRVRILYTFCWVAFTVLAHVAESEAALGIATSLGLSIMMGWYSLRALDRTTFLGILQGWFGFLSKYRPFRLLANSVDLLLHMGVPLTLAFCYLPLVRLWMTAPILLFSQLWIVFVAGGDLCLTGNDIYHIYPPRPKTFWIAVRKIEMIYNCIIPALCVCMYQAGIHEFVINCFLKPKM</sequence>
<feature type="transmembrane region" description="Helical" evidence="1">
    <location>
        <begin position="215"/>
        <end position="237"/>
    </location>
</feature>
<feature type="transmembrane region" description="Helical" evidence="1">
    <location>
        <begin position="55"/>
        <end position="81"/>
    </location>
</feature>
<keyword evidence="3" id="KW-1185">Reference proteome</keyword>
<evidence type="ECO:0000256" key="1">
    <source>
        <dbReference type="SAM" id="Phobius"/>
    </source>
</evidence>
<dbReference type="EMBL" id="SHOA02000002">
    <property type="protein sequence ID" value="TDH64929.1"/>
    <property type="molecule type" value="Genomic_DNA"/>
</dbReference>
<reference evidence="2 3" key="1">
    <citation type="journal article" date="2021" name="Genome Biol.">
        <title>AFLAP: assembly-free linkage analysis pipeline using k-mers from genome sequencing data.</title>
        <authorList>
            <person name="Fletcher K."/>
            <person name="Zhang L."/>
            <person name="Gil J."/>
            <person name="Han R."/>
            <person name="Cavanaugh K."/>
            <person name="Michelmore R."/>
        </authorList>
    </citation>
    <scope>NUCLEOTIDE SEQUENCE [LARGE SCALE GENOMIC DNA]</scope>
    <source>
        <strain evidence="2 3">SF5</strain>
    </source>
</reference>
<dbReference type="KEGG" id="blac:94349659"/>
<organism evidence="2 3">
    <name type="scientific">Bremia lactucae</name>
    <name type="common">Lettuce downy mildew</name>
    <dbReference type="NCBI Taxonomy" id="4779"/>
    <lineage>
        <taxon>Eukaryota</taxon>
        <taxon>Sar</taxon>
        <taxon>Stramenopiles</taxon>
        <taxon>Oomycota</taxon>
        <taxon>Peronosporomycetes</taxon>
        <taxon>Peronosporales</taxon>
        <taxon>Peronosporaceae</taxon>
        <taxon>Bremia</taxon>
    </lineage>
</organism>